<feature type="coiled-coil region" evidence="1">
    <location>
        <begin position="341"/>
        <end position="368"/>
    </location>
</feature>
<dbReference type="SUPFAM" id="SSF52540">
    <property type="entry name" value="P-loop containing nucleoside triphosphate hydrolases"/>
    <property type="match status" value="1"/>
</dbReference>
<gene>
    <name evidence="2" type="ORF">SAMN06264855_1491</name>
</gene>
<organism evidence="2 3">
    <name type="scientific">Halorubrum vacuolatum</name>
    <name type="common">Natronobacterium vacuolatum</name>
    <dbReference type="NCBI Taxonomy" id="63740"/>
    <lineage>
        <taxon>Archaea</taxon>
        <taxon>Methanobacteriati</taxon>
        <taxon>Methanobacteriota</taxon>
        <taxon>Stenosarchaea group</taxon>
        <taxon>Halobacteria</taxon>
        <taxon>Halobacteriales</taxon>
        <taxon>Haloferacaceae</taxon>
        <taxon>Halorubrum</taxon>
    </lineage>
</organism>
<evidence type="ECO:0000313" key="3">
    <source>
        <dbReference type="Proteomes" id="UP000198397"/>
    </source>
</evidence>
<accession>A0A238YJR4</accession>
<name>A0A238YJR4_HALVU</name>
<protein>
    <submittedName>
        <fullName evidence="2">Uncharacterized protein</fullName>
    </submittedName>
</protein>
<dbReference type="EMBL" id="FZNQ01000049">
    <property type="protein sequence ID" value="SNR70951.1"/>
    <property type="molecule type" value="Genomic_DNA"/>
</dbReference>
<dbReference type="RefSeq" id="WP_143420478.1">
    <property type="nucleotide sequence ID" value="NZ_FZNQ01000049.1"/>
</dbReference>
<evidence type="ECO:0000256" key="1">
    <source>
        <dbReference type="SAM" id="Coils"/>
    </source>
</evidence>
<sequence length="937" mass="103456">MALVPLLEDITPEGDEAQPGLLNAITLVVGAPAMGKSTHFYSEGVAGHSDITVQRGESLERATDVDSDQLVIIDDFYRAYQRTSGNRAAILEELLQRESGVCLVTRPWCLDWLLEQDDGDHPLSVDHIAKFEHIYYIQYDLRRNRQAAIDACSDAAGEQINSEQLKILQYSGYEFDSDVLRAYPRSVAPGWAAILPLESSSCWLSARGAGQALKDLGASASLSKSLDKIRDSVSSVLSSGSISLGSAVAGAPLGAAGGLLLVWFLLNDGGLNSDSVFDALLDIEMTPETKEELERAWDLPPDTIDNLLKLSTPETMAALAQLQENPPEEIADDLATIESRVGEFEAGLEALDQAVEELEARLQSVEDVIDVEGAAGTLADFEATIYEEEQRLLRTSVDGEIPYHGGEDHEIVEEVDGNGTGFVVLRGPHGTGKSTAALRACRTLADRGYRIRLPNFDASIPEAIEENLATTDGETVLFAFYKRGTSGDNVVSDERDLKYLLRWLEDGLCSAVILECRDELYSSFTDLPKLREGSSELKQLFERRESVEFEPLAEYDEPIRAVIDWTLEQLDVELRAEGGRETVREQVIDLAAGNPEIAKIATRFAVTGDDDLEGIETMDELVWRDIEVLFTDVAVGGETFEYVSALREALTAELRIMLGDDADLVESAYYLLGYLDGKVRERVRDGVRDLPDWMQQDSDIEADDVPAEIVLDPSDNWEITPDVYAEVVFRRKGLNHNGEADGPELGFSRYCRGLGELENGERYVGLAENLALAYSKANEWEDDDLKQTAVRCSYLLLDAASERRIDNEAYARCVHELVVEGIPIDPGVLEDSISMLVEGSGTIADDFDDKDIDGATIVMNHLTYTWTNHLVYESGVSFEQLADVTVDAANYCETVIDKDAAQFLENVYSMAIKKLADTYADPETDRVQAWLDQLEHR</sequence>
<keyword evidence="1" id="KW-0175">Coiled coil</keyword>
<dbReference type="Proteomes" id="UP000198397">
    <property type="component" value="Unassembled WGS sequence"/>
</dbReference>
<proteinExistence type="predicted"/>
<evidence type="ECO:0000313" key="2">
    <source>
        <dbReference type="EMBL" id="SNR70951.1"/>
    </source>
</evidence>
<dbReference type="OrthoDB" id="232111at2157"/>
<dbReference type="AlphaFoldDB" id="A0A238YJR4"/>
<dbReference type="InterPro" id="IPR027417">
    <property type="entry name" value="P-loop_NTPase"/>
</dbReference>
<keyword evidence="3" id="KW-1185">Reference proteome</keyword>
<reference evidence="2 3" key="1">
    <citation type="submission" date="2017-06" db="EMBL/GenBank/DDBJ databases">
        <authorList>
            <person name="Kim H.J."/>
            <person name="Triplett B.A."/>
        </authorList>
    </citation>
    <scope>NUCLEOTIDE SEQUENCE [LARGE SCALE GENOMIC DNA]</scope>
    <source>
        <strain evidence="2 3">DSM 8800</strain>
    </source>
</reference>
<feature type="non-terminal residue" evidence="2">
    <location>
        <position position="937"/>
    </location>
</feature>